<dbReference type="InterPro" id="IPR017930">
    <property type="entry name" value="Myb_dom"/>
</dbReference>
<keyword evidence="4" id="KW-0804">Transcription</keyword>
<evidence type="ECO:0000256" key="4">
    <source>
        <dbReference type="ARBA" id="ARBA00023163"/>
    </source>
</evidence>
<comment type="caution">
    <text evidence="9">The sequence shown here is derived from an EMBL/GenBank/DDBJ whole genome shotgun (WGS) entry which is preliminary data.</text>
</comment>
<dbReference type="Pfam" id="PF00319">
    <property type="entry name" value="SRF-TF"/>
    <property type="match status" value="1"/>
</dbReference>
<feature type="compositionally biased region" description="Basic residues" evidence="6">
    <location>
        <begin position="382"/>
        <end position="392"/>
    </location>
</feature>
<comment type="subcellular location">
    <subcellularLocation>
        <location evidence="1">Nucleus</location>
    </subcellularLocation>
</comment>
<dbReference type="Gene3D" id="1.10.10.60">
    <property type="entry name" value="Homeodomain-like"/>
    <property type="match status" value="1"/>
</dbReference>
<dbReference type="PROSITE" id="PS51294">
    <property type="entry name" value="HTH_MYB"/>
    <property type="match status" value="1"/>
</dbReference>
<evidence type="ECO:0000313" key="9">
    <source>
        <dbReference type="EMBL" id="GJT17182.1"/>
    </source>
</evidence>
<keyword evidence="5" id="KW-0539">Nucleus</keyword>
<feature type="domain" description="HTH myb-type" evidence="8">
    <location>
        <begin position="297"/>
        <end position="334"/>
    </location>
</feature>
<accession>A0ABQ5BTH3</accession>
<evidence type="ECO:0000259" key="8">
    <source>
        <dbReference type="PROSITE" id="PS51294"/>
    </source>
</evidence>
<dbReference type="EMBL" id="BQNB010013535">
    <property type="protein sequence ID" value="GJT17182.1"/>
    <property type="molecule type" value="Genomic_DNA"/>
</dbReference>
<dbReference type="Gene3D" id="3.40.1810.10">
    <property type="entry name" value="Transcription factor, MADS-box"/>
    <property type="match status" value="1"/>
</dbReference>
<evidence type="ECO:0000259" key="7">
    <source>
        <dbReference type="PROSITE" id="PS50066"/>
    </source>
</evidence>
<dbReference type="PANTHER" id="PTHR12802:SF174">
    <property type="entry name" value="LATE ELONGATED HYPOCOTYL-LIKE PROTEIN"/>
    <property type="match status" value="1"/>
</dbReference>
<dbReference type="InterPro" id="IPR009057">
    <property type="entry name" value="Homeodomain-like_sf"/>
</dbReference>
<keyword evidence="10" id="KW-1185">Reference proteome</keyword>
<evidence type="ECO:0000313" key="10">
    <source>
        <dbReference type="Proteomes" id="UP001151760"/>
    </source>
</evidence>
<evidence type="ECO:0000256" key="2">
    <source>
        <dbReference type="ARBA" id="ARBA00023015"/>
    </source>
</evidence>
<keyword evidence="3" id="KW-0238">DNA-binding</keyword>
<feature type="domain" description="MADS-box" evidence="7">
    <location>
        <begin position="1"/>
        <end position="48"/>
    </location>
</feature>
<dbReference type="InterPro" id="IPR001005">
    <property type="entry name" value="SANT/Myb"/>
</dbReference>
<dbReference type="PROSITE" id="PS50066">
    <property type="entry name" value="MADS_BOX_2"/>
    <property type="match status" value="1"/>
</dbReference>
<gene>
    <name evidence="9" type="ORF">Tco_0875888</name>
</gene>
<dbReference type="CDD" id="cd00167">
    <property type="entry name" value="SANT"/>
    <property type="match status" value="1"/>
</dbReference>
<name>A0ABQ5BTH3_9ASTR</name>
<evidence type="ECO:0000256" key="5">
    <source>
        <dbReference type="ARBA" id="ARBA00023242"/>
    </source>
</evidence>
<proteinExistence type="predicted"/>
<dbReference type="SUPFAM" id="SSF46689">
    <property type="entry name" value="Homeodomain-like"/>
    <property type="match status" value="1"/>
</dbReference>
<evidence type="ECO:0000256" key="3">
    <source>
        <dbReference type="ARBA" id="ARBA00023125"/>
    </source>
</evidence>
<protein>
    <submittedName>
        <fullName evidence="9">Transcription factor, MADS-box</fullName>
    </submittedName>
</protein>
<dbReference type="PRINTS" id="PR00404">
    <property type="entry name" value="MADSDOMAIN"/>
</dbReference>
<dbReference type="InterPro" id="IPR002100">
    <property type="entry name" value="TF_MADSbox"/>
</dbReference>
<evidence type="ECO:0000256" key="1">
    <source>
        <dbReference type="ARBA" id="ARBA00004123"/>
    </source>
</evidence>
<dbReference type="SUPFAM" id="SSF55455">
    <property type="entry name" value="SRF-like"/>
    <property type="match status" value="1"/>
</dbReference>
<dbReference type="InterPro" id="IPR036879">
    <property type="entry name" value="TF_MADSbox_sf"/>
</dbReference>
<dbReference type="SMART" id="SM00717">
    <property type="entry name" value="SANT"/>
    <property type="match status" value="1"/>
</dbReference>
<dbReference type="SMART" id="SM00432">
    <property type="entry name" value="MADS"/>
    <property type="match status" value="1"/>
</dbReference>
<keyword evidence="2" id="KW-0805">Transcription regulation</keyword>
<sequence length="412" mass="47560">MVRVKVSMVPIIDNKKLSIAFKQRKAGLVKKARELAILCDVNVPMIIFFNHQENNPEIFPLDDPRMLNDSIDVYKSKRVSEPGKVRSYGLWDFFKDRKNKIEADLAKTKKQILEAKYPTRFGFLNGSSERELRNFACELGMKIEEVKKKIVSLKKASMIRNVGVQGSLITTSSSNEFSFDHVRPEYARYCGIEALEPLGIYLPGDINYPGDTLFDPLNLSGDPIATEGERDQKWAPCNDCVARFLYSSGFDRFAWYHTWYHAEFQNFTNRETIICKSWAFRDHSEGSVMNTVRKPYTITKQRESWTEEEHKKFIEALRLNGRAWRRIEEYVGTKLQFKLEAMPKRISLRLTTLIYLTSTVVVRESTSGNACEVKPIEIPPPRPKRKPMHPYPRKLSAPVKTGGHHGRCSLIR</sequence>
<feature type="compositionally biased region" description="Basic residues" evidence="6">
    <location>
        <begin position="402"/>
        <end position="412"/>
    </location>
</feature>
<dbReference type="Proteomes" id="UP001151760">
    <property type="component" value="Unassembled WGS sequence"/>
</dbReference>
<reference evidence="9" key="2">
    <citation type="submission" date="2022-01" db="EMBL/GenBank/DDBJ databases">
        <authorList>
            <person name="Yamashiro T."/>
            <person name="Shiraishi A."/>
            <person name="Satake H."/>
            <person name="Nakayama K."/>
        </authorList>
    </citation>
    <scope>NUCLEOTIDE SEQUENCE</scope>
</reference>
<dbReference type="PANTHER" id="PTHR12802">
    <property type="entry name" value="SWI/SNF COMPLEX-RELATED"/>
    <property type="match status" value="1"/>
</dbReference>
<feature type="region of interest" description="Disordered" evidence="6">
    <location>
        <begin position="376"/>
        <end position="412"/>
    </location>
</feature>
<dbReference type="Pfam" id="PF00249">
    <property type="entry name" value="Myb_DNA-binding"/>
    <property type="match status" value="1"/>
</dbReference>
<evidence type="ECO:0000256" key="6">
    <source>
        <dbReference type="SAM" id="MobiDB-lite"/>
    </source>
</evidence>
<organism evidence="9 10">
    <name type="scientific">Tanacetum coccineum</name>
    <dbReference type="NCBI Taxonomy" id="301880"/>
    <lineage>
        <taxon>Eukaryota</taxon>
        <taxon>Viridiplantae</taxon>
        <taxon>Streptophyta</taxon>
        <taxon>Embryophyta</taxon>
        <taxon>Tracheophyta</taxon>
        <taxon>Spermatophyta</taxon>
        <taxon>Magnoliopsida</taxon>
        <taxon>eudicotyledons</taxon>
        <taxon>Gunneridae</taxon>
        <taxon>Pentapetalae</taxon>
        <taxon>asterids</taxon>
        <taxon>campanulids</taxon>
        <taxon>Asterales</taxon>
        <taxon>Asteraceae</taxon>
        <taxon>Asteroideae</taxon>
        <taxon>Anthemideae</taxon>
        <taxon>Anthemidinae</taxon>
        <taxon>Tanacetum</taxon>
    </lineage>
</organism>
<reference evidence="9" key="1">
    <citation type="journal article" date="2022" name="Int. J. Mol. Sci.">
        <title>Draft Genome of Tanacetum Coccineum: Genomic Comparison of Closely Related Tanacetum-Family Plants.</title>
        <authorList>
            <person name="Yamashiro T."/>
            <person name="Shiraishi A."/>
            <person name="Nakayama K."/>
            <person name="Satake H."/>
        </authorList>
    </citation>
    <scope>NUCLEOTIDE SEQUENCE</scope>
</reference>